<dbReference type="Gene3D" id="2.20.70.10">
    <property type="match status" value="1"/>
</dbReference>
<feature type="region of interest" description="Disordered" evidence="4">
    <location>
        <begin position="34"/>
        <end position="117"/>
    </location>
</feature>
<dbReference type="PANTHER" id="PTHR13923">
    <property type="entry name" value="SEC31-RELATED PROTEIN"/>
    <property type="match status" value="1"/>
</dbReference>
<organism evidence="6">
    <name type="scientific">Triparma pacifica</name>
    <dbReference type="NCBI Taxonomy" id="91992"/>
    <lineage>
        <taxon>Eukaryota</taxon>
        <taxon>Sar</taxon>
        <taxon>Stramenopiles</taxon>
        <taxon>Ochrophyta</taxon>
        <taxon>Bolidophyceae</taxon>
        <taxon>Parmales</taxon>
        <taxon>Triparmaceae</taxon>
        <taxon>Triparma</taxon>
    </lineage>
</organism>
<dbReference type="GO" id="GO:0007029">
    <property type="term" value="P:endoplasmic reticulum organization"/>
    <property type="evidence" value="ECO:0007669"/>
    <property type="project" value="TreeGrafter"/>
</dbReference>
<feature type="compositionally biased region" description="Pro residues" evidence="4">
    <location>
        <begin position="105"/>
        <end position="117"/>
    </location>
</feature>
<dbReference type="GO" id="GO:0005198">
    <property type="term" value="F:structural molecule activity"/>
    <property type="evidence" value="ECO:0007669"/>
    <property type="project" value="TreeGrafter"/>
</dbReference>
<dbReference type="EMBL" id="HBHE01000105">
    <property type="protein sequence ID" value="CAD9652543.1"/>
    <property type="molecule type" value="Transcribed_RNA"/>
</dbReference>
<protein>
    <recommendedName>
        <fullName evidence="5">WW domain-containing protein</fullName>
    </recommendedName>
</protein>
<gene>
    <name evidence="6" type="ORF">TPAC0785_LOCUS87</name>
</gene>
<dbReference type="PROSITE" id="PS01159">
    <property type="entry name" value="WW_DOMAIN_1"/>
    <property type="match status" value="1"/>
</dbReference>
<dbReference type="Gene3D" id="1.20.940.10">
    <property type="entry name" value="Functional domain of the splicing factor Prp18"/>
    <property type="match status" value="1"/>
</dbReference>
<evidence type="ECO:0000256" key="1">
    <source>
        <dbReference type="ARBA" id="ARBA00022448"/>
    </source>
</evidence>
<dbReference type="PROSITE" id="PS50020">
    <property type="entry name" value="WW_DOMAIN_2"/>
    <property type="match status" value="1"/>
</dbReference>
<dbReference type="InterPro" id="IPR036020">
    <property type="entry name" value="WW_dom_sf"/>
</dbReference>
<dbReference type="GO" id="GO:0070971">
    <property type="term" value="C:endoplasmic reticulum exit site"/>
    <property type="evidence" value="ECO:0007669"/>
    <property type="project" value="TreeGrafter"/>
</dbReference>
<dbReference type="InterPro" id="IPR040251">
    <property type="entry name" value="SEC31-like"/>
</dbReference>
<evidence type="ECO:0000256" key="3">
    <source>
        <dbReference type="ARBA" id="ARBA00022737"/>
    </source>
</evidence>
<feature type="compositionally biased region" description="Low complexity" evidence="4">
    <location>
        <begin position="35"/>
        <end position="48"/>
    </location>
</feature>
<dbReference type="GO" id="GO:0090110">
    <property type="term" value="P:COPII-coated vesicle cargo loading"/>
    <property type="evidence" value="ECO:0007669"/>
    <property type="project" value="TreeGrafter"/>
</dbReference>
<dbReference type="SMART" id="SM00456">
    <property type="entry name" value="WW"/>
    <property type="match status" value="1"/>
</dbReference>
<evidence type="ECO:0000313" key="6">
    <source>
        <dbReference type="EMBL" id="CAD9652543.1"/>
    </source>
</evidence>
<keyword evidence="1" id="KW-0813">Transport</keyword>
<evidence type="ECO:0000256" key="2">
    <source>
        <dbReference type="ARBA" id="ARBA00022574"/>
    </source>
</evidence>
<feature type="region of interest" description="Disordered" evidence="4">
    <location>
        <begin position="180"/>
        <end position="207"/>
    </location>
</feature>
<sequence>MPSGGLTLEDLKRKTASRLHMQEVAAQYHNYPTLQQQQQQQQRQQYGQQQGGQYGQQQQQQQQQRQQPQANPTNPALPPGWIAMQDPSSGRTYYANQQTGATTWDPPPMPMPAAPVPQPQVMQPPVPTQPNPTTPSKPFNGANLANKYGDGFVSSASNPELAAQYGNIGTANPYNGAARPAGANVAGSSTGTPHHVPSQAAATPEPAPAVQEIPPEMMTVVNGLKGIVDQLQGVQLAMPEKKQLGEISKGCEILYVKLATPNAIDQDTGTKLQTLVAALQNRDYATAGSMSTVLANTVWKQHKDFLKGIKYLIQLAGKKL</sequence>
<proteinExistence type="predicted"/>
<dbReference type="SUPFAM" id="SSF51045">
    <property type="entry name" value="WW domain"/>
    <property type="match status" value="1"/>
</dbReference>
<keyword evidence="2" id="KW-0853">WD repeat</keyword>
<feature type="compositionally biased region" description="Low complexity" evidence="4">
    <location>
        <begin position="55"/>
        <end position="67"/>
    </location>
</feature>
<dbReference type="AlphaFoldDB" id="A0A7S2QVW0"/>
<name>A0A7S2QVW0_9STRA</name>
<dbReference type="Pfam" id="PF00397">
    <property type="entry name" value="WW"/>
    <property type="match status" value="1"/>
</dbReference>
<feature type="domain" description="WW" evidence="5">
    <location>
        <begin position="75"/>
        <end position="109"/>
    </location>
</feature>
<dbReference type="CDD" id="cd00201">
    <property type="entry name" value="WW"/>
    <property type="match status" value="1"/>
</dbReference>
<dbReference type="GO" id="GO:0030127">
    <property type="term" value="C:COPII vesicle coat"/>
    <property type="evidence" value="ECO:0007669"/>
    <property type="project" value="TreeGrafter"/>
</dbReference>
<accession>A0A7S2QVW0</accession>
<keyword evidence="3" id="KW-0677">Repeat</keyword>
<dbReference type="PANTHER" id="PTHR13923:SF11">
    <property type="entry name" value="SECRETORY 31, ISOFORM D"/>
    <property type="match status" value="1"/>
</dbReference>
<reference evidence="6" key="1">
    <citation type="submission" date="2021-01" db="EMBL/GenBank/DDBJ databases">
        <authorList>
            <person name="Corre E."/>
            <person name="Pelletier E."/>
            <person name="Niang G."/>
            <person name="Scheremetjew M."/>
            <person name="Finn R."/>
            <person name="Kale V."/>
            <person name="Holt S."/>
            <person name="Cochrane G."/>
            <person name="Meng A."/>
            <person name="Brown T."/>
            <person name="Cohen L."/>
        </authorList>
    </citation>
    <scope>NUCLEOTIDE SEQUENCE</scope>
    <source>
        <strain evidence="6">CCMP 1866</strain>
    </source>
</reference>
<evidence type="ECO:0000259" key="5">
    <source>
        <dbReference type="PROSITE" id="PS50020"/>
    </source>
</evidence>
<feature type="compositionally biased region" description="Polar residues" evidence="4">
    <location>
        <begin position="86"/>
        <end position="102"/>
    </location>
</feature>
<dbReference type="InterPro" id="IPR001202">
    <property type="entry name" value="WW_dom"/>
</dbReference>
<evidence type="ECO:0000256" key="4">
    <source>
        <dbReference type="SAM" id="MobiDB-lite"/>
    </source>
</evidence>